<dbReference type="Proteomes" id="UP000199181">
    <property type="component" value="Unassembled WGS sequence"/>
</dbReference>
<proteinExistence type="predicted"/>
<dbReference type="AlphaFoldDB" id="A0A1I0KVR3"/>
<dbReference type="Gene3D" id="1.10.30.50">
    <property type="match status" value="1"/>
</dbReference>
<name>A0A1I0KVR3_9BACT</name>
<evidence type="ECO:0000313" key="2">
    <source>
        <dbReference type="Proteomes" id="UP000199181"/>
    </source>
</evidence>
<evidence type="ECO:0000313" key="1">
    <source>
        <dbReference type="EMBL" id="SEU30035.1"/>
    </source>
</evidence>
<keyword evidence="2" id="KW-1185">Reference proteome</keyword>
<gene>
    <name evidence="1" type="ORF">SAMN05443639_11532</name>
</gene>
<dbReference type="NCBIfam" id="TIGR02646">
    <property type="entry name" value="retron system putative HNH endonuclease"/>
    <property type="match status" value="1"/>
</dbReference>
<organism evidence="1 2">
    <name type="scientific">Stigmatella erecta</name>
    <dbReference type="NCBI Taxonomy" id="83460"/>
    <lineage>
        <taxon>Bacteria</taxon>
        <taxon>Pseudomonadati</taxon>
        <taxon>Myxococcota</taxon>
        <taxon>Myxococcia</taxon>
        <taxon>Myxococcales</taxon>
        <taxon>Cystobacterineae</taxon>
        <taxon>Archangiaceae</taxon>
        <taxon>Stigmatella</taxon>
    </lineage>
</organism>
<dbReference type="InterPro" id="IPR013467">
    <property type="entry name" value="HNH78-like"/>
</dbReference>
<sequence>MRPILKRPEPATFTAWKGGLASVPGWNHFTQTFPLIKRDLKAALLQEQFQVCCYCERDIAGGAHIEHLVPKSLDPGRTYDYSNLLASCEGERAKGRPPETCGHLKDNAPLSVHPLMPDCSSYFVFSSSGNVSPSPDAAKQQPAQDSITTLGLDSARLVALRRVALEDADSRLPSPGNTPEDRALFRAEVTKLIAEYSAPDAQGRLTPFSTALVQYLERYL</sequence>
<dbReference type="RefSeq" id="WP_093524560.1">
    <property type="nucleotide sequence ID" value="NZ_FOIJ01000015.1"/>
</dbReference>
<protein>
    <submittedName>
        <fullName evidence="1">TIGR02646 family protein</fullName>
    </submittedName>
</protein>
<dbReference type="EMBL" id="FOIJ01000015">
    <property type="protein sequence ID" value="SEU30035.1"/>
    <property type="molecule type" value="Genomic_DNA"/>
</dbReference>
<reference evidence="2" key="1">
    <citation type="submission" date="2016-10" db="EMBL/GenBank/DDBJ databases">
        <authorList>
            <person name="Varghese N."/>
            <person name="Submissions S."/>
        </authorList>
    </citation>
    <scope>NUCLEOTIDE SEQUENCE [LARGE SCALE GENOMIC DNA]</scope>
    <source>
        <strain evidence="2">DSM 16858</strain>
    </source>
</reference>
<accession>A0A1I0KVR3</accession>